<dbReference type="GO" id="GO:0071555">
    <property type="term" value="P:cell wall organization"/>
    <property type="evidence" value="ECO:0007669"/>
    <property type="project" value="UniProtKB-KW"/>
</dbReference>
<dbReference type="RefSeq" id="XP_024743946.1">
    <property type="nucleotide sequence ID" value="XM_024873655.1"/>
</dbReference>
<evidence type="ECO:0000256" key="8">
    <source>
        <dbReference type="ARBA" id="ARBA00023157"/>
    </source>
</evidence>
<evidence type="ECO:0000256" key="9">
    <source>
        <dbReference type="ARBA" id="ARBA00023180"/>
    </source>
</evidence>
<dbReference type="GO" id="GO:0005576">
    <property type="term" value="C:extracellular region"/>
    <property type="evidence" value="ECO:0007669"/>
    <property type="project" value="UniProtKB-SubCell"/>
</dbReference>
<name>A0A2J6TVJ0_9HELO</name>
<keyword evidence="17" id="KW-1185">Reference proteome</keyword>
<dbReference type="EC" id="3.2.1.15" evidence="3"/>
<dbReference type="GO" id="GO:0004650">
    <property type="term" value="F:polygalacturonase activity"/>
    <property type="evidence" value="ECO:0007669"/>
    <property type="project" value="UniProtKB-EC"/>
</dbReference>
<dbReference type="GeneID" id="36581735"/>
<dbReference type="Gene3D" id="2.160.20.10">
    <property type="entry name" value="Single-stranded right-handed beta-helix, Pectin lyase-like"/>
    <property type="match status" value="1"/>
</dbReference>
<feature type="active site" evidence="14">
    <location>
        <position position="227"/>
    </location>
</feature>
<keyword evidence="9" id="KW-0325">Glycoprotein</keyword>
<evidence type="ECO:0000256" key="12">
    <source>
        <dbReference type="ARBA" id="ARBA00034074"/>
    </source>
</evidence>
<evidence type="ECO:0000256" key="4">
    <source>
        <dbReference type="ARBA" id="ARBA00022525"/>
    </source>
</evidence>
<keyword evidence="4" id="KW-0964">Secreted</keyword>
<dbReference type="SMART" id="SM00710">
    <property type="entry name" value="PbH1"/>
    <property type="match status" value="5"/>
</dbReference>
<keyword evidence="10 15" id="KW-0326">Glycosidase</keyword>
<dbReference type="InterPro" id="IPR050434">
    <property type="entry name" value="Glycosyl_hydrlase_28"/>
</dbReference>
<keyword evidence="7 15" id="KW-0378">Hydrolase</keyword>
<dbReference type="Proteomes" id="UP000235371">
    <property type="component" value="Unassembled WGS sequence"/>
</dbReference>
<dbReference type="InterPro" id="IPR011050">
    <property type="entry name" value="Pectin_lyase_fold/virulence"/>
</dbReference>
<gene>
    <name evidence="16" type="ORF">K444DRAFT_516102</name>
</gene>
<keyword evidence="8" id="KW-1015">Disulfide bond</keyword>
<organism evidence="16 17">
    <name type="scientific">Hyaloscypha bicolor E</name>
    <dbReference type="NCBI Taxonomy" id="1095630"/>
    <lineage>
        <taxon>Eukaryota</taxon>
        <taxon>Fungi</taxon>
        <taxon>Dikarya</taxon>
        <taxon>Ascomycota</taxon>
        <taxon>Pezizomycotina</taxon>
        <taxon>Leotiomycetes</taxon>
        <taxon>Helotiales</taxon>
        <taxon>Hyaloscyphaceae</taxon>
        <taxon>Hyaloscypha</taxon>
        <taxon>Hyaloscypha bicolor</taxon>
    </lineage>
</organism>
<dbReference type="PANTHER" id="PTHR31884:SF9">
    <property type="entry name" value="ENDOPOLYGALACTURONASE D-RELATED"/>
    <property type="match status" value="1"/>
</dbReference>
<keyword evidence="6" id="KW-0677">Repeat</keyword>
<dbReference type="InterPro" id="IPR006626">
    <property type="entry name" value="PbH1"/>
</dbReference>
<dbReference type="GO" id="GO:0045490">
    <property type="term" value="P:pectin catabolic process"/>
    <property type="evidence" value="ECO:0007669"/>
    <property type="project" value="UniProtKB-ARBA"/>
</dbReference>
<evidence type="ECO:0000256" key="10">
    <source>
        <dbReference type="ARBA" id="ARBA00023295"/>
    </source>
</evidence>
<sequence>MSSSSGSGGGLTVASSPTTTCTCTAYSQIAPAVASCSAITLQDIAAPTDSSIDLSKLKANSVVTFAGKTTFAFTNSSGFNPMIFGGANVTITSAPGAIIDGNGQAYWDGQGSNGGVPKPDHFIVVSKMTAGSKIQNLHIQNWPSHLFSISGCSNTTMQNLFLDNSAGDAPNARSKGLPAAHNSDGFDLGSSSNFVITDSIVYNQDDCVAISSGNNVTVSNMYCSGGHGLSIGSVGGKSNNNVTNILFTNSQILNSQNGARIKSNFNTTGFISNITYSNIFVSNISIYGIDVQQDYLNGGPKGTPSNGVIISNLLFQNLTGTATASARDYYVLCGSGSCSNFMFTDVSITGGGMNSSCNYPASGCPVPY</sequence>
<dbReference type="SUPFAM" id="SSF51126">
    <property type="entry name" value="Pectin lyase-like"/>
    <property type="match status" value="1"/>
</dbReference>
<evidence type="ECO:0000256" key="1">
    <source>
        <dbReference type="ARBA" id="ARBA00004613"/>
    </source>
</evidence>
<evidence type="ECO:0000313" key="17">
    <source>
        <dbReference type="Proteomes" id="UP000235371"/>
    </source>
</evidence>
<evidence type="ECO:0000256" key="3">
    <source>
        <dbReference type="ARBA" id="ARBA00012736"/>
    </source>
</evidence>
<evidence type="ECO:0000256" key="6">
    <source>
        <dbReference type="ARBA" id="ARBA00022737"/>
    </source>
</evidence>
<dbReference type="Pfam" id="PF00295">
    <property type="entry name" value="Glyco_hydro_28"/>
    <property type="match status" value="1"/>
</dbReference>
<dbReference type="STRING" id="1095630.A0A2J6TVJ0"/>
<evidence type="ECO:0000256" key="14">
    <source>
        <dbReference type="PROSITE-ProRule" id="PRU10052"/>
    </source>
</evidence>
<comment type="subcellular location">
    <subcellularLocation>
        <location evidence="1">Secreted</location>
    </subcellularLocation>
</comment>
<keyword evidence="11" id="KW-0961">Cell wall biogenesis/degradation</keyword>
<dbReference type="OrthoDB" id="1546079at2759"/>
<evidence type="ECO:0000256" key="11">
    <source>
        <dbReference type="ARBA" id="ARBA00023316"/>
    </source>
</evidence>
<comment type="catalytic activity">
    <reaction evidence="12">
        <text>(1,4-alpha-D-galacturonosyl)n+m + H2O = (1,4-alpha-D-galacturonosyl)n + (1,4-alpha-D-galacturonosyl)m.</text>
        <dbReference type="EC" id="3.2.1.15"/>
    </reaction>
</comment>
<evidence type="ECO:0000256" key="5">
    <source>
        <dbReference type="ARBA" id="ARBA00022729"/>
    </source>
</evidence>
<dbReference type="PROSITE" id="PS00502">
    <property type="entry name" value="POLYGALACTURONASE"/>
    <property type="match status" value="1"/>
</dbReference>
<dbReference type="EMBL" id="KZ613740">
    <property type="protein sequence ID" value="PMD67042.1"/>
    <property type="molecule type" value="Genomic_DNA"/>
</dbReference>
<accession>A0A2J6TVJ0</accession>
<dbReference type="FunFam" id="2.160.20.10:FF:000002">
    <property type="entry name" value="Endopolygalacturonase D"/>
    <property type="match status" value="1"/>
</dbReference>
<dbReference type="InterPro" id="IPR000743">
    <property type="entry name" value="Glyco_hydro_28"/>
</dbReference>
<evidence type="ECO:0000313" key="16">
    <source>
        <dbReference type="EMBL" id="PMD67042.1"/>
    </source>
</evidence>
<keyword evidence="5" id="KW-0732">Signal</keyword>
<evidence type="ECO:0000256" key="13">
    <source>
        <dbReference type="ARBA" id="ARBA00037707"/>
    </source>
</evidence>
<dbReference type="InterPro" id="IPR012334">
    <property type="entry name" value="Pectin_lyas_fold"/>
</dbReference>
<proteinExistence type="inferred from homology"/>
<dbReference type="InParanoid" id="A0A2J6TVJ0"/>
<comment type="function">
    <text evidence="13">Involved in maceration and soft-rotting of plant tissue. Hydrolyzes the 1,4-alpha glycosidic bonds of de-esterified pectate in the smooth region of the plant cell wall.</text>
</comment>
<evidence type="ECO:0000256" key="7">
    <source>
        <dbReference type="ARBA" id="ARBA00022801"/>
    </source>
</evidence>
<evidence type="ECO:0000256" key="2">
    <source>
        <dbReference type="ARBA" id="ARBA00008834"/>
    </source>
</evidence>
<reference evidence="16 17" key="1">
    <citation type="submission" date="2016-04" db="EMBL/GenBank/DDBJ databases">
        <title>A degradative enzymes factory behind the ericoid mycorrhizal symbiosis.</title>
        <authorList>
            <consortium name="DOE Joint Genome Institute"/>
            <person name="Martino E."/>
            <person name="Morin E."/>
            <person name="Grelet G."/>
            <person name="Kuo A."/>
            <person name="Kohler A."/>
            <person name="Daghino S."/>
            <person name="Barry K."/>
            <person name="Choi C."/>
            <person name="Cichocki N."/>
            <person name="Clum A."/>
            <person name="Copeland A."/>
            <person name="Hainaut M."/>
            <person name="Haridas S."/>
            <person name="Labutti K."/>
            <person name="Lindquist E."/>
            <person name="Lipzen A."/>
            <person name="Khouja H.-R."/>
            <person name="Murat C."/>
            <person name="Ohm R."/>
            <person name="Olson A."/>
            <person name="Spatafora J."/>
            <person name="Veneault-Fourrey C."/>
            <person name="Henrissat B."/>
            <person name="Grigoriev I."/>
            <person name="Martin F."/>
            <person name="Perotto S."/>
        </authorList>
    </citation>
    <scope>NUCLEOTIDE SEQUENCE [LARGE SCALE GENOMIC DNA]</scope>
    <source>
        <strain evidence="16 17">E</strain>
    </source>
</reference>
<protein>
    <recommendedName>
        <fullName evidence="3">endo-polygalacturonase</fullName>
        <ecNumber evidence="3">3.2.1.15</ecNumber>
    </recommendedName>
</protein>
<evidence type="ECO:0000256" key="15">
    <source>
        <dbReference type="RuleBase" id="RU361169"/>
    </source>
</evidence>
<dbReference type="PANTHER" id="PTHR31884">
    <property type="entry name" value="POLYGALACTURONASE"/>
    <property type="match status" value="1"/>
</dbReference>
<comment type="similarity">
    <text evidence="2 15">Belongs to the glycosyl hydrolase 28 family.</text>
</comment>
<dbReference type="AlphaFoldDB" id="A0A2J6TVJ0"/>